<keyword evidence="4 5" id="KW-0119">Carbohydrate metabolism</keyword>
<name>E7G9Z7_9FIRM</name>
<evidence type="ECO:0000256" key="5">
    <source>
        <dbReference type="PIRNR" id="PIRNR038994"/>
    </source>
</evidence>
<dbReference type="SUPFAM" id="SSF51338">
    <property type="entry name" value="Composite domain of metallo-dependent hydrolases"/>
    <property type="match status" value="1"/>
</dbReference>
<comment type="caution">
    <text evidence="9">The sequence shown here is derived from an EMBL/GenBank/DDBJ whole genome shotgun (WGS) entry which is preliminary data.</text>
</comment>
<dbReference type="InterPro" id="IPR011059">
    <property type="entry name" value="Metal-dep_hydrolase_composite"/>
</dbReference>
<evidence type="ECO:0000256" key="6">
    <source>
        <dbReference type="PIRSR" id="PIRSR038994-1"/>
    </source>
</evidence>
<dbReference type="STRING" id="100884.GCA_000269565_03432"/>
<dbReference type="Gene3D" id="3.20.20.140">
    <property type="entry name" value="Metal-dependent hydrolases"/>
    <property type="match status" value="1"/>
</dbReference>
<sequence length="382" mass="42218">MLIKSKRVYVGNRFIPCIIEIEKDKIMNIFAYSDCKVDRDYGDQRIVPGFIDIHTHGAYGFDTNSADENGLKSWQKRLTEEGVTSFLPTTVTASKDKLLKTLKNVAKVKNENYSGTHIVGIHLEGPYIDKKYHGAQPINAVVKPTIEEFQEYQDAANGLIKIITLAVEHDPNYMLTKYCSDNHIVVSIGHSSATLEQVTFAVANGAKSVTHTFNGMSPFNHRENGVVGAALRCDSLYSEIICDCNHVTSEAINLFFRSKGKEKAIMVTDSLMCKGYKPGEVFHFSDLEVKIHSDGSAHLIKEGNFAGSTLKMNEGLKNLVEKALIPFDVALQSCTLNPAKLLKIDDRVGSLLVGYDADIVVLGDDYSIIETYCKGIPQLGTQ</sequence>
<keyword evidence="10" id="KW-1185">Reference proteome</keyword>
<dbReference type="Proteomes" id="UP000003157">
    <property type="component" value="Unassembled WGS sequence"/>
</dbReference>
<dbReference type="eggNOG" id="COG1820">
    <property type="taxonomic scope" value="Bacteria"/>
</dbReference>
<dbReference type="OrthoDB" id="9776488at2"/>
<dbReference type="RefSeq" id="WP_008788695.1">
    <property type="nucleotide sequence ID" value="NZ_AKCB01000003.1"/>
</dbReference>
<dbReference type="GO" id="GO:0008448">
    <property type="term" value="F:N-acetylglucosamine-6-phosphate deacetylase activity"/>
    <property type="evidence" value="ECO:0007669"/>
    <property type="project" value="InterPro"/>
</dbReference>
<dbReference type="NCBIfam" id="TIGR00221">
    <property type="entry name" value="nagA"/>
    <property type="match status" value="1"/>
</dbReference>
<evidence type="ECO:0000256" key="2">
    <source>
        <dbReference type="ARBA" id="ARBA00022723"/>
    </source>
</evidence>
<feature type="domain" description="Amidohydrolase-related" evidence="8">
    <location>
        <begin position="46"/>
        <end position="375"/>
    </location>
</feature>
<dbReference type="GeneID" id="78231189"/>
<dbReference type="EMBL" id="ADKX01000030">
    <property type="protein sequence ID" value="EFW05005.1"/>
    <property type="molecule type" value="Genomic_DNA"/>
</dbReference>
<protein>
    <recommendedName>
        <fullName evidence="8">Amidohydrolase-related domain-containing protein</fullName>
    </recommendedName>
</protein>
<feature type="binding site" evidence="7">
    <location>
        <position position="211"/>
    </location>
    <ligand>
        <name>Zn(2+)</name>
        <dbReference type="ChEBI" id="CHEBI:29105"/>
    </ligand>
</feature>
<proteinExistence type="inferred from homology"/>
<dbReference type="HOGENOM" id="CLU_032482_2_1_9"/>
<evidence type="ECO:0000259" key="8">
    <source>
        <dbReference type="Pfam" id="PF01979"/>
    </source>
</evidence>
<dbReference type="InterPro" id="IPR003764">
    <property type="entry name" value="GlcNAc_6-P_deAcase"/>
</dbReference>
<accession>E7G9Z7</accession>
<dbReference type="InterPro" id="IPR032466">
    <property type="entry name" value="Metal_Hydrolase"/>
</dbReference>
<dbReference type="InterPro" id="IPR006680">
    <property type="entry name" value="Amidohydro-rel"/>
</dbReference>
<gene>
    <name evidence="9" type="ORF">HMPREF9488_01587</name>
</gene>
<evidence type="ECO:0000256" key="1">
    <source>
        <dbReference type="ARBA" id="ARBA00010716"/>
    </source>
</evidence>
<evidence type="ECO:0000256" key="4">
    <source>
        <dbReference type="ARBA" id="ARBA00023277"/>
    </source>
</evidence>
<dbReference type="Gene3D" id="2.30.40.10">
    <property type="entry name" value="Urease, subunit C, domain 1"/>
    <property type="match status" value="1"/>
</dbReference>
<comment type="similarity">
    <text evidence="1 5">Belongs to the metallo-dependent hydrolases superfamily. NagA family.</text>
</comment>
<feature type="binding site" evidence="7">
    <location>
        <position position="190"/>
    </location>
    <ligand>
        <name>Zn(2+)</name>
        <dbReference type="ChEBI" id="CHEBI:29105"/>
    </ligand>
</feature>
<evidence type="ECO:0000313" key="9">
    <source>
        <dbReference type="EMBL" id="EFW05005.1"/>
    </source>
</evidence>
<dbReference type="PIRSF" id="PIRSF038994">
    <property type="entry name" value="NagA"/>
    <property type="match status" value="1"/>
</dbReference>
<evidence type="ECO:0000313" key="10">
    <source>
        <dbReference type="Proteomes" id="UP000003157"/>
    </source>
</evidence>
<dbReference type="Pfam" id="PF01979">
    <property type="entry name" value="Amidohydro_1"/>
    <property type="match status" value="1"/>
</dbReference>
<evidence type="ECO:0000256" key="7">
    <source>
        <dbReference type="PIRSR" id="PIRSR038994-3"/>
    </source>
</evidence>
<evidence type="ECO:0000256" key="3">
    <source>
        <dbReference type="ARBA" id="ARBA00022801"/>
    </source>
</evidence>
<keyword evidence="3 5" id="KW-0378">Hydrolase</keyword>
<dbReference type="GO" id="GO:0046872">
    <property type="term" value="F:metal ion binding"/>
    <property type="evidence" value="ECO:0007669"/>
    <property type="project" value="UniProtKB-KW"/>
</dbReference>
<comment type="cofactor">
    <cofactor evidence="7">
        <name>a divalent metal cation</name>
        <dbReference type="ChEBI" id="CHEBI:60240"/>
    </cofactor>
    <text evidence="7">Binds 1 divalent metal cation per subunit.</text>
</comment>
<feature type="binding site" evidence="7">
    <location>
        <position position="124"/>
    </location>
    <ligand>
        <name>Zn(2+)</name>
        <dbReference type="ChEBI" id="CHEBI:29105"/>
    </ligand>
</feature>
<keyword evidence="2 7" id="KW-0479">Metal-binding</keyword>
<feature type="active site" description="Proton donor/acceptor" evidence="6">
    <location>
        <position position="269"/>
    </location>
</feature>
<dbReference type="PANTHER" id="PTHR11113:SF14">
    <property type="entry name" value="N-ACETYLGLUCOSAMINE-6-PHOSPHATE DEACETYLASE"/>
    <property type="match status" value="1"/>
</dbReference>
<dbReference type="AlphaFoldDB" id="E7G9Z7"/>
<dbReference type="PANTHER" id="PTHR11113">
    <property type="entry name" value="N-ACETYLGLUCOSAMINE-6-PHOSPHATE DEACETYLASE"/>
    <property type="match status" value="1"/>
</dbReference>
<reference evidence="9 10" key="1">
    <citation type="submission" date="2010-12" db="EMBL/GenBank/DDBJ databases">
        <title>The Genome Sequence of Coprobacillus sp. strain 29_1.</title>
        <authorList>
            <consortium name="The Broad Institute Genome Sequencing Platform"/>
            <person name="Earl A."/>
            <person name="Ward D."/>
            <person name="Feldgarden M."/>
            <person name="Gevers D."/>
            <person name="Daigneault M."/>
            <person name="Sibley C.D."/>
            <person name="White A."/>
            <person name="Strauss J."/>
            <person name="Allen-Vercoe E."/>
            <person name="Young S.K."/>
            <person name="Zeng Q."/>
            <person name="Gargeya S."/>
            <person name="Fitzgerald M."/>
            <person name="Haas B."/>
            <person name="Abouelleil A."/>
            <person name="Alvarado L."/>
            <person name="Arachchi H.M."/>
            <person name="Berlin A."/>
            <person name="Brown A."/>
            <person name="Chapman S.B."/>
            <person name="Chen Z."/>
            <person name="Dunbar C."/>
            <person name="Freedman E."/>
            <person name="Gearin G."/>
            <person name="Gellesch M."/>
            <person name="Goldberg J."/>
            <person name="Griggs A."/>
            <person name="Gujja S."/>
            <person name="Heilman E."/>
            <person name="Heiman D."/>
            <person name="Howarth C."/>
            <person name="Larson L."/>
            <person name="Lui A."/>
            <person name="MacDonald P.J.P."/>
            <person name="Mehta T."/>
            <person name="Montmayeur A."/>
            <person name="Murphy C."/>
            <person name="Neiman D."/>
            <person name="Pearson M."/>
            <person name="Priest M."/>
            <person name="Roberts A."/>
            <person name="Saif S."/>
            <person name="Shea T."/>
            <person name="Shenoy N."/>
            <person name="Sisk P."/>
            <person name="Stolte C."/>
            <person name="Sykes S."/>
            <person name="White J."/>
            <person name="Yandava C."/>
            <person name="Nusbaum C."/>
            <person name="Birren B."/>
        </authorList>
    </citation>
    <scope>NUCLEOTIDE SEQUENCE [LARGE SCALE GENOMIC DNA]</scope>
    <source>
        <strain evidence="9 10">29_1</strain>
    </source>
</reference>
<dbReference type="CDD" id="cd00854">
    <property type="entry name" value="NagA"/>
    <property type="match status" value="1"/>
</dbReference>
<dbReference type="GO" id="GO:0006046">
    <property type="term" value="P:N-acetylglucosamine catabolic process"/>
    <property type="evidence" value="ECO:0007669"/>
    <property type="project" value="TreeGrafter"/>
</dbReference>
<organism evidence="9 10">
    <name type="scientific">Coprobacillus cateniformis</name>
    <dbReference type="NCBI Taxonomy" id="100884"/>
    <lineage>
        <taxon>Bacteria</taxon>
        <taxon>Bacillati</taxon>
        <taxon>Bacillota</taxon>
        <taxon>Erysipelotrichia</taxon>
        <taxon>Erysipelotrichales</taxon>
        <taxon>Coprobacillaceae</taxon>
        <taxon>Coprobacillus</taxon>
    </lineage>
</organism>
<dbReference type="SUPFAM" id="SSF51556">
    <property type="entry name" value="Metallo-dependent hydrolases"/>
    <property type="match status" value="1"/>
</dbReference>